<dbReference type="InterPro" id="IPR023996">
    <property type="entry name" value="TonB-dep_OMP_SusC/RagA"/>
</dbReference>
<evidence type="ECO:0000256" key="4">
    <source>
        <dbReference type="ARBA" id="ARBA00022692"/>
    </source>
</evidence>
<keyword evidence="11" id="KW-1185">Reference proteome</keyword>
<dbReference type="Gene3D" id="2.40.170.20">
    <property type="entry name" value="TonB-dependent receptor, beta-barrel domain"/>
    <property type="match status" value="1"/>
</dbReference>
<name>A0A163CC50_9FLAO</name>
<dbReference type="GO" id="GO:0009279">
    <property type="term" value="C:cell outer membrane"/>
    <property type="evidence" value="ECO:0007669"/>
    <property type="project" value="UniProtKB-SubCell"/>
</dbReference>
<accession>A0A163CC50</accession>
<evidence type="ECO:0000259" key="9">
    <source>
        <dbReference type="Pfam" id="PF07715"/>
    </source>
</evidence>
<evidence type="ECO:0000256" key="1">
    <source>
        <dbReference type="ARBA" id="ARBA00004571"/>
    </source>
</evidence>
<proteinExistence type="inferred from homology"/>
<dbReference type="InterPro" id="IPR011662">
    <property type="entry name" value="Secretin/TonB_short_N"/>
</dbReference>
<dbReference type="Pfam" id="PF07660">
    <property type="entry name" value="STN"/>
    <property type="match status" value="1"/>
</dbReference>
<reference evidence="10 11" key="1">
    <citation type="submission" date="2016-01" db="EMBL/GenBank/DDBJ databases">
        <title>The draft genome sequence of Aquimarina sp. RZW4-3-2.</title>
        <authorList>
            <person name="Wang Y."/>
        </authorList>
    </citation>
    <scope>NUCLEOTIDE SEQUENCE [LARGE SCALE GENOMIC DNA]</scope>
    <source>
        <strain evidence="10 11">RZW4-3-2</strain>
    </source>
</reference>
<dbReference type="InterPro" id="IPR039426">
    <property type="entry name" value="TonB-dep_rcpt-like"/>
</dbReference>
<dbReference type="Pfam" id="PF07715">
    <property type="entry name" value="Plug"/>
    <property type="match status" value="1"/>
</dbReference>
<feature type="domain" description="Secretin/TonB short N-terminal" evidence="8">
    <location>
        <begin position="47"/>
        <end position="98"/>
    </location>
</feature>
<evidence type="ECO:0008006" key="12">
    <source>
        <dbReference type="Google" id="ProtNLM"/>
    </source>
</evidence>
<dbReference type="InterPro" id="IPR008969">
    <property type="entry name" value="CarboxyPept-like_regulatory"/>
</dbReference>
<dbReference type="InterPro" id="IPR036942">
    <property type="entry name" value="Beta-barrel_TonB_sf"/>
</dbReference>
<dbReference type="Gene3D" id="2.60.40.1120">
    <property type="entry name" value="Carboxypeptidase-like, regulatory domain"/>
    <property type="match status" value="1"/>
</dbReference>
<dbReference type="EMBL" id="LQRT01000002">
    <property type="protein sequence ID" value="KZS42261.1"/>
    <property type="molecule type" value="Genomic_DNA"/>
</dbReference>
<feature type="domain" description="TonB-dependent receptor plug" evidence="9">
    <location>
        <begin position="229"/>
        <end position="336"/>
    </location>
</feature>
<dbReference type="AlphaFoldDB" id="A0A163CC50"/>
<dbReference type="InterPro" id="IPR023997">
    <property type="entry name" value="TonB-dep_OMP_SusC/RagA_CS"/>
</dbReference>
<dbReference type="NCBIfam" id="TIGR04057">
    <property type="entry name" value="SusC_RagA_signa"/>
    <property type="match status" value="1"/>
</dbReference>
<evidence type="ECO:0000313" key="11">
    <source>
        <dbReference type="Proteomes" id="UP000076715"/>
    </source>
</evidence>
<dbReference type="Pfam" id="PF13715">
    <property type="entry name" value="CarbopepD_reg_2"/>
    <property type="match status" value="1"/>
</dbReference>
<comment type="subcellular location">
    <subcellularLocation>
        <location evidence="1 7">Cell outer membrane</location>
        <topology evidence="1 7">Multi-pass membrane protein</topology>
    </subcellularLocation>
</comment>
<evidence type="ECO:0000256" key="3">
    <source>
        <dbReference type="ARBA" id="ARBA00022452"/>
    </source>
</evidence>
<keyword evidence="2 7" id="KW-0813">Transport</keyword>
<sequence>MKIYSLLICITISKLFSFNTYSQNISVSLEEVTLQIAINEIEEKSEYRFFYNNNLIDISKKVSLKATNEKLKKVLGKLLIKTNIDFKIYKNQVVLFPKNTKTSEQVLKKLLNSIDEKESKKVSNLKKPKKKKNIAALQNMVSGVVTAQDNVPLPGVNVVIKGTNNGTQTDFDGNYKLEANQGDVLVFSYIGLITKEVIIGTSTTINITLQEDASTLDEVVVVAYGVARKSTYTGSVTQITATEITERPVTNVLTALDGAAAGVRLTPANGQPGSSPTIRVRGIGSVNASSDPLIVVDGVQFTGDFSNLNPNDIASLSILKDAASTSLYGSRAANGVILITTKKGKKGRKDTFTLDVSQGVSTRGIQEYERVSTREYYPLMWEALRNSFSISDNIPLDEANQRASDEIFGNLGINPFNVPNDQIVLTDGSLNPAAELLYTDDLDWQDFLIRTGFRSNLNFSYSGASEKTDYFASIGYLKEDGYLIKTDFERITGRINVNSQLKKWFKTGLNLSVSTTTANNASDGTSTGSVNPFNVSRSIAPIYPVFLHNQTTGAFLLDSQGNRQYDFTSPRAGAGGRNVIQETLLNRDVDEIFSLNSRVYAEFKFLQDFTFTINAALDKRFREGVEFENPIVGDAQGAGRLTKQTSIRSAINYNQLLRYSKDIGKHTLGVLLGHESFEQENNFFEGQRTGVIAEGIDELVNFTTTTDLNSDTGRLTREGYFSNITYDFNDKYYISGSYRRDASSRFLNNRWGDFFSVGGSWRLNQEEFMNSIEWINNLKLRASYGEVGNDRLGSFYISQALFGLNNNNGPEGGILASASGNPDLTWETNIQSDVAIEFGLFNNRVFGTLEYYNRESKDLLFEVPLELENGLDDRPDNIGSLVNSGLELDLNIGIIKTTNFSWDLNVNASTLKNEITELPQEEIINGTKKLFVGGDIFSFFLRDWYGVDPADGSALYILDPDKGAVGDSDVRTTADGTIVTTNQNDALFDIVGTATPDLFGSFTNSFKYKNFELGITCTYQLGGETFDSAYRSLLHSGDFGDSFHIDIRDRWQNPGDITDVPRLDVEQLSNFGASSDRWLVKSDFLALRQANLAYNFNRTLTERLGLSSARIYMSGENLFVLNARKGLEPAQRFAGTTSNRFTPARIVTLGFNATF</sequence>
<dbReference type="Gene3D" id="2.170.130.10">
    <property type="entry name" value="TonB-dependent receptor, plug domain"/>
    <property type="match status" value="1"/>
</dbReference>
<dbReference type="InterPro" id="IPR012910">
    <property type="entry name" value="Plug_dom"/>
</dbReference>
<dbReference type="InterPro" id="IPR037066">
    <property type="entry name" value="Plug_dom_sf"/>
</dbReference>
<keyword evidence="4 7" id="KW-0812">Transmembrane</keyword>
<dbReference type="Proteomes" id="UP000076715">
    <property type="component" value="Unassembled WGS sequence"/>
</dbReference>
<dbReference type="FunFam" id="2.170.130.10:FF:000003">
    <property type="entry name" value="SusC/RagA family TonB-linked outer membrane protein"/>
    <property type="match status" value="1"/>
</dbReference>
<dbReference type="SUPFAM" id="SSF56935">
    <property type="entry name" value="Porins"/>
    <property type="match status" value="1"/>
</dbReference>
<keyword evidence="6 7" id="KW-0998">Cell outer membrane</keyword>
<evidence type="ECO:0000256" key="5">
    <source>
        <dbReference type="ARBA" id="ARBA00023136"/>
    </source>
</evidence>
<organism evidence="10 11">
    <name type="scientific">Aquimarina aggregata</name>
    <dbReference type="NCBI Taxonomy" id="1642818"/>
    <lineage>
        <taxon>Bacteria</taxon>
        <taxon>Pseudomonadati</taxon>
        <taxon>Bacteroidota</taxon>
        <taxon>Flavobacteriia</taxon>
        <taxon>Flavobacteriales</taxon>
        <taxon>Flavobacteriaceae</taxon>
        <taxon>Aquimarina</taxon>
    </lineage>
</organism>
<evidence type="ECO:0000256" key="2">
    <source>
        <dbReference type="ARBA" id="ARBA00022448"/>
    </source>
</evidence>
<keyword evidence="3 7" id="KW-1134">Transmembrane beta strand</keyword>
<comment type="caution">
    <text evidence="10">The sequence shown here is derived from an EMBL/GenBank/DDBJ whole genome shotgun (WGS) entry which is preliminary data.</text>
</comment>
<evidence type="ECO:0000313" key="10">
    <source>
        <dbReference type="EMBL" id="KZS42261.1"/>
    </source>
</evidence>
<dbReference type="STRING" id="1642818.AWE51_02130"/>
<evidence type="ECO:0000256" key="7">
    <source>
        <dbReference type="PROSITE-ProRule" id="PRU01360"/>
    </source>
</evidence>
<keyword evidence="5 7" id="KW-0472">Membrane</keyword>
<protein>
    <recommendedName>
        <fullName evidence="12">SusC/RagA family TonB-linked outer membrane protein</fullName>
    </recommendedName>
</protein>
<dbReference type="NCBIfam" id="TIGR04056">
    <property type="entry name" value="OMP_RagA_SusC"/>
    <property type="match status" value="1"/>
</dbReference>
<dbReference type="PROSITE" id="PS52016">
    <property type="entry name" value="TONB_DEPENDENT_REC_3"/>
    <property type="match status" value="1"/>
</dbReference>
<evidence type="ECO:0000259" key="8">
    <source>
        <dbReference type="Pfam" id="PF07660"/>
    </source>
</evidence>
<evidence type="ECO:0000256" key="6">
    <source>
        <dbReference type="ARBA" id="ARBA00023237"/>
    </source>
</evidence>
<comment type="similarity">
    <text evidence="7">Belongs to the TonB-dependent receptor family.</text>
</comment>
<gene>
    <name evidence="10" type="ORF">AWE51_02130</name>
</gene>
<dbReference type="SUPFAM" id="SSF49464">
    <property type="entry name" value="Carboxypeptidase regulatory domain-like"/>
    <property type="match status" value="1"/>
</dbReference>